<dbReference type="PANTHER" id="PTHR33112:SF16">
    <property type="entry name" value="HETEROKARYON INCOMPATIBILITY DOMAIN-CONTAINING PROTEIN"/>
    <property type="match status" value="1"/>
</dbReference>
<evidence type="ECO:0000313" key="2">
    <source>
        <dbReference type="EMBL" id="KAK4101791.1"/>
    </source>
</evidence>
<protein>
    <submittedName>
        <fullName evidence="2">HET-domain-containing protein</fullName>
    </submittedName>
</protein>
<evidence type="ECO:0000313" key="3">
    <source>
        <dbReference type="Proteomes" id="UP001305647"/>
    </source>
</evidence>
<reference evidence="2" key="1">
    <citation type="journal article" date="2023" name="Mol. Phylogenet. Evol.">
        <title>Genome-scale phylogeny and comparative genomics of the fungal order Sordariales.</title>
        <authorList>
            <person name="Hensen N."/>
            <person name="Bonometti L."/>
            <person name="Westerberg I."/>
            <person name="Brannstrom I.O."/>
            <person name="Guillou S."/>
            <person name="Cros-Aarteil S."/>
            <person name="Calhoun S."/>
            <person name="Haridas S."/>
            <person name="Kuo A."/>
            <person name="Mondo S."/>
            <person name="Pangilinan J."/>
            <person name="Riley R."/>
            <person name="LaButti K."/>
            <person name="Andreopoulos B."/>
            <person name="Lipzen A."/>
            <person name="Chen C."/>
            <person name="Yan M."/>
            <person name="Daum C."/>
            <person name="Ng V."/>
            <person name="Clum A."/>
            <person name="Steindorff A."/>
            <person name="Ohm R.A."/>
            <person name="Martin F."/>
            <person name="Silar P."/>
            <person name="Natvig D.O."/>
            <person name="Lalanne C."/>
            <person name="Gautier V."/>
            <person name="Ament-Velasquez S.L."/>
            <person name="Kruys A."/>
            <person name="Hutchinson M.I."/>
            <person name="Powell A.J."/>
            <person name="Barry K."/>
            <person name="Miller A.N."/>
            <person name="Grigoriev I.V."/>
            <person name="Debuchy R."/>
            <person name="Gladieux P."/>
            <person name="Hiltunen Thoren M."/>
            <person name="Johannesson H."/>
        </authorList>
    </citation>
    <scope>NUCLEOTIDE SEQUENCE</scope>
    <source>
        <strain evidence="2">CBS 757.83</strain>
    </source>
</reference>
<keyword evidence="3" id="KW-1185">Reference proteome</keyword>
<feature type="domain" description="Heterokaryon incompatibility" evidence="1">
    <location>
        <begin position="229"/>
        <end position="384"/>
    </location>
</feature>
<dbReference type="PANTHER" id="PTHR33112">
    <property type="entry name" value="DOMAIN PROTEIN, PUTATIVE-RELATED"/>
    <property type="match status" value="1"/>
</dbReference>
<reference evidence="2" key="2">
    <citation type="submission" date="2023-05" db="EMBL/GenBank/DDBJ databases">
        <authorList>
            <consortium name="Lawrence Berkeley National Laboratory"/>
            <person name="Steindorff A."/>
            <person name="Hensen N."/>
            <person name="Bonometti L."/>
            <person name="Westerberg I."/>
            <person name="Brannstrom I.O."/>
            <person name="Guillou S."/>
            <person name="Cros-Aarteil S."/>
            <person name="Calhoun S."/>
            <person name="Haridas S."/>
            <person name="Kuo A."/>
            <person name="Mondo S."/>
            <person name="Pangilinan J."/>
            <person name="Riley R."/>
            <person name="Labutti K."/>
            <person name="Andreopoulos B."/>
            <person name="Lipzen A."/>
            <person name="Chen C."/>
            <person name="Yanf M."/>
            <person name="Daum C."/>
            <person name="Ng V."/>
            <person name="Clum A."/>
            <person name="Ohm R."/>
            <person name="Martin F."/>
            <person name="Silar P."/>
            <person name="Natvig D."/>
            <person name="Lalanne C."/>
            <person name="Gautier V."/>
            <person name="Ament-Velasquez S.L."/>
            <person name="Kruys A."/>
            <person name="Hutchinson M.I."/>
            <person name="Powell A.J."/>
            <person name="Barry K."/>
            <person name="Miller A.N."/>
            <person name="Grigoriev I.V."/>
            <person name="Debuchy R."/>
            <person name="Gladieux P."/>
            <person name="Thoren M.H."/>
            <person name="Johannesson H."/>
        </authorList>
    </citation>
    <scope>NUCLEOTIDE SEQUENCE</scope>
    <source>
        <strain evidence="2">CBS 757.83</strain>
    </source>
</reference>
<sequence>MLVQPIPQSGMWRAMDTVWSVFRASLPTAGVFWSASSQHFQWQCRGCDEICELLRWGEVQRRRDNAYQGSSSSRPIHDSYLDLDISASDSGCDTCRVIRRAFLLEQITGQDAASLEHPGNQWPVHATLQLESSGDSLLQLAIKSPKAVRFSAIIRLSNGPSPPPRGAIKGTPGLRSDLSELRRVIDNCHRNHECSSRYRWSRRNPTWLIKMIPGDLVQLVEGPPSPVDYVVLSYSWGDPAAMPAAEWAKIKGAATKTINGRPVPERLNPFRIRDLPETMQDAISISASLGLFYIWIDNVCIPKGSDWDAEAAKMHEVYGNAVFTLLASSTVKATDRLLLDRRAWTHRNRISQLRDLWWLHNTQMPLDRVRFESPVSRRGWTLQEERLSPRIVYWAGQQWYWSCPECQAVEMGEVERISPTADEATRSCPQRFLEVCRTGDEHQLHEEWLDIVEAYTLRDLVWPKDRFLTIAGLAVRFYNAKAGNGGTVITEEYLAGLWKDDFARHLAWAVATAVDSRQSLQRIAPSWSWASLPLQVRTQTKAPFKPSEHFKFIAVNHLSPAPTVSSSVAGLRSSSAGDDDPSTDYFNRGRIVEERGRRVKAVEVRGRFRRLVSDDAQQVQWDDIEWKHGDGRPRFDFGAFPGQNIYARSGRDGRIVSKDAHSGEIVGQLDYLVPLEDGVGDGSKTPRGPAARSVVFDGREREIVCLELGELAMLLLVPSRRWGQPETFRRVGVALGYTGRKGFFYGSCTRNIVLE</sequence>
<dbReference type="Pfam" id="PF06985">
    <property type="entry name" value="HET"/>
    <property type="match status" value="1"/>
</dbReference>
<comment type="caution">
    <text evidence="2">The sequence shown here is derived from an EMBL/GenBank/DDBJ whole genome shotgun (WGS) entry which is preliminary data.</text>
</comment>
<dbReference type="InterPro" id="IPR010730">
    <property type="entry name" value="HET"/>
</dbReference>
<accession>A0AAN6Q693</accession>
<dbReference type="Proteomes" id="UP001305647">
    <property type="component" value="Unassembled WGS sequence"/>
</dbReference>
<name>A0AAN6Q693_9PEZI</name>
<gene>
    <name evidence="2" type="ORF">N658DRAFT_38205</name>
</gene>
<dbReference type="EMBL" id="MU863633">
    <property type="protein sequence ID" value="KAK4101791.1"/>
    <property type="molecule type" value="Genomic_DNA"/>
</dbReference>
<dbReference type="AlphaFoldDB" id="A0AAN6Q693"/>
<organism evidence="2 3">
    <name type="scientific">Parathielavia hyrcaniae</name>
    <dbReference type="NCBI Taxonomy" id="113614"/>
    <lineage>
        <taxon>Eukaryota</taxon>
        <taxon>Fungi</taxon>
        <taxon>Dikarya</taxon>
        <taxon>Ascomycota</taxon>
        <taxon>Pezizomycotina</taxon>
        <taxon>Sordariomycetes</taxon>
        <taxon>Sordariomycetidae</taxon>
        <taxon>Sordariales</taxon>
        <taxon>Chaetomiaceae</taxon>
        <taxon>Parathielavia</taxon>
    </lineage>
</organism>
<proteinExistence type="predicted"/>
<evidence type="ECO:0000259" key="1">
    <source>
        <dbReference type="Pfam" id="PF06985"/>
    </source>
</evidence>